<dbReference type="EMBL" id="JAAXLJ010000001">
    <property type="protein sequence ID" value="NLR17439.1"/>
    <property type="molecule type" value="Genomic_DNA"/>
</dbReference>
<keyword evidence="2" id="KW-1185">Reference proteome</keyword>
<dbReference type="InterPro" id="IPR014060">
    <property type="entry name" value="PglZ"/>
</dbReference>
<evidence type="ECO:0000313" key="2">
    <source>
        <dbReference type="Proteomes" id="UP000763447"/>
    </source>
</evidence>
<protein>
    <submittedName>
        <fullName evidence="1">BREX-1 system phosphatase PglZ type A</fullName>
    </submittedName>
</protein>
<reference evidence="1 2" key="1">
    <citation type="submission" date="2020-04" db="EMBL/GenBank/DDBJ databases">
        <title>A novel species of genus Lactobacillus that was isolated from fermented food Zha-chili.</title>
        <authorList>
            <person name="Zhang Z."/>
        </authorList>
    </citation>
    <scope>NUCLEOTIDE SEQUENCE [LARGE SCALE GENOMIC DNA]</scope>
    <source>
        <strain evidence="2">HBUAS51383</strain>
    </source>
</reference>
<accession>A0ABX1KWG0</accession>
<organism evidence="1 2">
    <name type="scientific">Secundilactobacillus angelensis</name>
    <dbReference type="NCBI Taxonomy" id="2722706"/>
    <lineage>
        <taxon>Bacteria</taxon>
        <taxon>Bacillati</taxon>
        <taxon>Bacillota</taxon>
        <taxon>Bacilli</taxon>
        <taxon>Lactobacillales</taxon>
        <taxon>Lactobacillaceae</taxon>
        <taxon>Secundilactobacillus</taxon>
    </lineage>
</organism>
<dbReference type="Pfam" id="PF08665">
    <property type="entry name" value="PglZ"/>
    <property type="match status" value="1"/>
</dbReference>
<gene>
    <name evidence="1" type="primary">pglZ</name>
    <name evidence="1" type="ORF">HC026_00750</name>
</gene>
<dbReference type="RefSeq" id="WP_168924057.1">
    <property type="nucleotide sequence ID" value="NZ_JAAXLJ010000001.1"/>
</dbReference>
<dbReference type="NCBIfam" id="TIGR02687">
    <property type="entry name" value="BREX-1 system phosphatase PglZ type A"/>
    <property type="match status" value="1"/>
</dbReference>
<sequence length="842" mass="95746">MADLDLTQIVTAIESLFTERNHFVFWFDDQGEFVDNITEIATALKEMVIVMQPQEQFKTKIQLVDMQRQQQDALVYSPAPMPPIELNHLEDFIRFSKRYSADATSMLLEELGIPENNRTTLVTYASFFANKERKERFKTRYHHQSDLEMVMMSALAKAKDASMTSILQAVCQDTLDANNQYLVSFDKYGLLTSFWSHVERAYGFSEAQPTLLHLMTAMFVNTAFDQAEIKLPTGLHAYTLTNNSNAITYLKNTRDSVTYRGAIKQIANQVWLTIQGDQLFGRLEIIQLVKVDVFPEVDPMILKWLTGRLVAEDYSVQVNNQSIPELIADRLTRAYAEDYQIAYQLQNEAFTLLTLDLQATPNNFETAVTQYVSHDYQLDTSYRLFTMAFSQIQPQLEATIEPLRNKVEAKYLNDFLSAVVPNWTANYAPSKVPTNHQQSHFYYDDIRHNKERTVVLISDAFRFEAGKSLQAQLDSRDVVDTSMDYRITGLPSVTYFGMPALLPNQQLTYTHDNTVLVDGQEANNTEKRELVLQNVNPNSRALQVKDFLEMDSKKRKATLTDQKVIYLYHNIIDTTGEKSITEQTVFSATDKTINELARTIEILRNLSVSHIVVTADHGYIYRQSALDSANKIDVAKENYDAISGEKKEQRYLISQKPLQLTGVIAQSLGELLGNEDSRWISYPKNFDIFSAPGPSQNYVHGGCSPQEMIIPVLDIHTRKGRSQAAPVTVHDVTAMNRITSREVNVQIMQDDALSDTVIAASFRVYFVDDQNQVISEIQTLTAESTADLPTDRIQTLRLALKDVKYATGQHYSLVIQNTDTKTEKRSDYTMDMVIGGGFGFDI</sequence>
<dbReference type="Proteomes" id="UP000763447">
    <property type="component" value="Unassembled WGS sequence"/>
</dbReference>
<evidence type="ECO:0000313" key="1">
    <source>
        <dbReference type="EMBL" id="NLR17439.1"/>
    </source>
</evidence>
<name>A0ABX1KWG0_9LACO</name>
<comment type="caution">
    <text evidence="1">The sequence shown here is derived from an EMBL/GenBank/DDBJ whole genome shotgun (WGS) entry which is preliminary data.</text>
</comment>
<proteinExistence type="predicted"/>